<feature type="coiled-coil region" evidence="1">
    <location>
        <begin position="671"/>
        <end position="698"/>
    </location>
</feature>
<feature type="region of interest" description="Disordered" evidence="2">
    <location>
        <begin position="525"/>
        <end position="553"/>
    </location>
</feature>
<sequence length="765" mass="85086">MYHRGNMNAESPGKKDEVHVLVRSYLRVFRPGVSPILGDPAQAAVLNAQMTQPSPHRRDADSLRYPGVFIWSPLDQFPFERACSEKPFFTCPNYGVTDAGGNLRCKGTGNGAPLLTGHSEIIRQCIYDVNDSFVFCTRRLRCPLCGNTWSTTELHNQLPSAIRIAFPLINCPKRVFPKPFVSHFSLRGIWGIYYDSWNFRCLLFNNLMRYRLPTPQSPSSSSSSSSNPFPAFDPQGCPSDDYLRDAFLQVFRLYETFYVNEMAGTDPGDCLGGDHTFKLSANIGFVDPKTRQWLRQFNSVYFVLNQAGQVVGWQLCTTTELDEVRPLLTDIARRWPGRVKTFCTDTCCRQRAILQEIFGPHLKVSLDLWHALHRLSPHIRKKNPHAHDALTELTLCFRNQNPETHKAAGPVLDRAKTKQVTMRAHLTDLMQHVRCVGSQVHHGTSLNENLHSRIGKLMQRSRIAPPLAHALVSVNLLRINRERAPAAPGVPTNTYSCLPNFWLPPPPLAAGLSLETFGVRARAPSATLPLGPDHAMADPEDGGGEDGADTEGQDAPTMLGPYLQSAPAPPLPDTVARLPAVVDLTHSEALPAQLSLGRVGGYVGLVLKDHAPLTPPQLTADESSLFDELLPQLPNKGTKKKKWNIFQDIWGKAVVRKNVENPLAKLFPRTAQFLKGHYATLEGKKKKAEDKAAAALQVGQKLGAVARAAGAPRLHKCSRCGLPKKDQCICLFAEEQPCRGTPWESWLKIFPNFFFPKNFIKTLED</sequence>
<evidence type="ECO:0000256" key="2">
    <source>
        <dbReference type="SAM" id="MobiDB-lite"/>
    </source>
</evidence>
<keyword evidence="4" id="KW-1185">Reference proteome</keyword>
<evidence type="ECO:0008006" key="5">
    <source>
        <dbReference type="Google" id="ProtNLM"/>
    </source>
</evidence>
<name>A0ABQ8U8M5_9EUKA</name>
<evidence type="ECO:0000313" key="4">
    <source>
        <dbReference type="Proteomes" id="UP001141327"/>
    </source>
</evidence>
<reference evidence="3" key="1">
    <citation type="journal article" date="2022" name="bioRxiv">
        <title>Genomics of Preaxostyla Flagellates Illuminates Evolutionary Transitions and the Path Towards Mitochondrial Loss.</title>
        <authorList>
            <person name="Novak L.V.F."/>
            <person name="Treitli S.C."/>
            <person name="Pyrih J."/>
            <person name="Halakuc P."/>
            <person name="Pipaliya S.V."/>
            <person name="Vacek V."/>
            <person name="Brzon O."/>
            <person name="Soukal P."/>
            <person name="Eme L."/>
            <person name="Dacks J.B."/>
            <person name="Karnkowska A."/>
            <person name="Elias M."/>
            <person name="Hampl V."/>
        </authorList>
    </citation>
    <scope>NUCLEOTIDE SEQUENCE</scope>
    <source>
        <strain evidence="3">RCP-MX</strain>
    </source>
</reference>
<dbReference type="EMBL" id="JAPMOS010000098">
    <property type="protein sequence ID" value="KAJ4455650.1"/>
    <property type="molecule type" value="Genomic_DNA"/>
</dbReference>
<organism evidence="3 4">
    <name type="scientific">Paratrimastix pyriformis</name>
    <dbReference type="NCBI Taxonomy" id="342808"/>
    <lineage>
        <taxon>Eukaryota</taxon>
        <taxon>Metamonada</taxon>
        <taxon>Preaxostyla</taxon>
        <taxon>Paratrimastigidae</taxon>
        <taxon>Paratrimastix</taxon>
    </lineage>
</organism>
<accession>A0ABQ8U8M5</accession>
<keyword evidence="1" id="KW-0175">Coiled coil</keyword>
<feature type="compositionally biased region" description="Acidic residues" evidence="2">
    <location>
        <begin position="538"/>
        <end position="552"/>
    </location>
</feature>
<protein>
    <recommendedName>
        <fullName evidence="5">Transposase</fullName>
    </recommendedName>
</protein>
<gene>
    <name evidence="3" type="ORF">PAPYR_9351</name>
</gene>
<evidence type="ECO:0000256" key="1">
    <source>
        <dbReference type="SAM" id="Coils"/>
    </source>
</evidence>
<dbReference type="Proteomes" id="UP001141327">
    <property type="component" value="Unassembled WGS sequence"/>
</dbReference>
<proteinExistence type="predicted"/>
<evidence type="ECO:0000313" key="3">
    <source>
        <dbReference type="EMBL" id="KAJ4455650.1"/>
    </source>
</evidence>
<comment type="caution">
    <text evidence="3">The sequence shown here is derived from an EMBL/GenBank/DDBJ whole genome shotgun (WGS) entry which is preliminary data.</text>
</comment>